<feature type="domain" description="Gliding motility-associated protein GldM C-terminal" evidence="1">
    <location>
        <begin position="412"/>
        <end position="505"/>
    </location>
</feature>
<dbReference type="InterPro" id="IPR048405">
    <property type="entry name" value="GldM_Ig-like-1"/>
</dbReference>
<evidence type="ECO:0000313" key="5">
    <source>
        <dbReference type="EMBL" id="UYW00596.1"/>
    </source>
</evidence>
<proteinExistence type="predicted"/>
<feature type="domain" description="Gliding motility-associated protein GldM first immunoglobulin-like" evidence="3">
    <location>
        <begin position="229"/>
        <end position="325"/>
    </location>
</feature>
<accession>A0ABY6LWG2</accession>
<dbReference type="Pfam" id="PF21602">
    <property type="entry name" value="GldM_3rd"/>
    <property type="match status" value="1"/>
</dbReference>
<evidence type="ECO:0000259" key="4">
    <source>
        <dbReference type="Pfam" id="PF21602"/>
    </source>
</evidence>
<dbReference type="Pfam" id="PF12080">
    <property type="entry name" value="GldM_4th"/>
    <property type="match status" value="1"/>
</dbReference>
<evidence type="ECO:0000259" key="1">
    <source>
        <dbReference type="Pfam" id="PF12080"/>
    </source>
</evidence>
<gene>
    <name evidence="5" type="primary">gldM</name>
    <name evidence="5" type="ORF">K5I29_08590</name>
</gene>
<dbReference type="Pfam" id="PF12081">
    <property type="entry name" value="GldM_1st"/>
    <property type="match status" value="1"/>
</dbReference>
<feature type="domain" description="Gliding motility-associated protein GldM second immunoglobulin-like" evidence="4">
    <location>
        <begin position="329"/>
        <end position="409"/>
    </location>
</feature>
<reference evidence="5" key="1">
    <citation type="submission" date="2021-08" db="EMBL/GenBank/DDBJ databases">
        <title>Flavobacterium sp. strain CC-SYL302.</title>
        <authorList>
            <person name="Lin S.-Y."/>
            <person name="Lee T.-H."/>
            <person name="Young C.-C."/>
        </authorList>
    </citation>
    <scope>NUCLEOTIDE SEQUENCE</scope>
    <source>
        <strain evidence="5">CC-SYL302</strain>
    </source>
</reference>
<dbReference type="EMBL" id="CP081495">
    <property type="protein sequence ID" value="UYW00596.1"/>
    <property type="molecule type" value="Genomic_DNA"/>
</dbReference>
<dbReference type="InterPro" id="IPR019859">
    <property type="entry name" value="Motility-assoc_prot_GldM"/>
</dbReference>
<sequence>MASGKQTPRQKMINLMYLVFIAMMALNMSKEVLSAFGLMNEKFEAANTTATANNKNLFAALAAKADENPAQYKIPYDKAKEIKAVSDKFYTELEATKTLILDSNGIVPENGKLPYETMDKGAGLDETWFSGDGYSEKGQAFINAIEAYKAGMRKAIGDDKKLATVLQEVDSKFDISDVKDGEGITKKYLDYHYKGFPSIASLTKISAMENDVRKIEQDAFSAFMGNTAAAAASMTNYQAIVIMDKSAFFAGEPVTGRVVLGRYDESTVPTSVVVNGNKVKIDKGEAIFKFAAGNVGDHKIGGQFTFMEDGKAINIPINGNYVVVPKPNSANISADKMNTVYRGVQNPMTISFAGVSNDKVTASAPGLSKSGNGYVWDVTTIQGNQATVNVTAVLPDGTKVTDQKTFNVRGIPAPVAKVRGSVNSAKGSKADLANSPVQVAFPDFVYDVNTKVTGFELFVPGQPAIVVNGDRMTDQAKKAIATAQKGDKITINNVKTTLDGAPGYRMPGSSPFIWEVN</sequence>
<keyword evidence="6" id="KW-1185">Reference proteome</keyword>
<organism evidence="5 6">
    <name type="scientific">Flavobacterium agricola</name>
    <dbReference type="NCBI Taxonomy" id="2870839"/>
    <lineage>
        <taxon>Bacteria</taxon>
        <taxon>Pseudomonadati</taxon>
        <taxon>Bacteroidota</taxon>
        <taxon>Flavobacteriia</taxon>
        <taxon>Flavobacteriales</taxon>
        <taxon>Flavobacteriaceae</taxon>
        <taxon>Flavobacterium</taxon>
    </lineage>
</organism>
<dbReference type="InterPro" id="IPR048406">
    <property type="entry name" value="GldM_Ig-like-2"/>
</dbReference>
<dbReference type="NCBIfam" id="TIGR03517">
    <property type="entry name" value="GldM_gliding"/>
    <property type="match status" value="1"/>
</dbReference>
<name>A0ABY6LWG2_9FLAO</name>
<dbReference type="InterPro" id="IPR022720">
    <property type="entry name" value="Motility-assoc_prot_GldM_N"/>
</dbReference>
<evidence type="ECO:0000259" key="2">
    <source>
        <dbReference type="Pfam" id="PF12081"/>
    </source>
</evidence>
<protein>
    <submittedName>
        <fullName evidence="5">Gliding motility protein GldM</fullName>
    </submittedName>
</protein>
<evidence type="ECO:0000259" key="3">
    <source>
        <dbReference type="Pfam" id="PF21601"/>
    </source>
</evidence>
<dbReference type="InterPro" id="IPR022719">
    <property type="entry name" value="Motility-assoc_prot_GldM_C"/>
</dbReference>
<dbReference type="Pfam" id="PF21601">
    <property type="entry name" value="GldM_2nd"/>
    <property type="match status" value="1"/>
</dbReference>
<dbReference type="RefSeq" id="WP_264432501.1">
    <property type="nucleotide sequence ID" value="NZ_CP081495.1"/>
</dbReference>
<dbReference type="Proteomes" id="UP001163328">
    <property type="component" value="Chromosome"/>
</dbReference>
<feature type="domain" description="Gliding motility-associated protein GldM N-terminal" evidence="2">
    <location>
        <begin position="31"/>
        <end position="225"/>
    </location>
</feature>
<evidence type="ECO:0000313" key="6">
    <source>
        <dbReference type="Proteomes" id="UP001163328"/>
    </source>
</evidence>